<gene>
    <name evidence="4" type="ORF">SAMN06296065_10875</name>
</gene>
<evidence type="ECO:0000313" key="4">
    <source>
        <dbReference type="EMBL" id="SMP75509.1"/>
    </source>
</evidence>
<dbReference type="InterPro" id="IPR036249">
    <property type="entry name" value="Thioredoxin-like_sf"/>
</dbReference>
<organism evidence="4 5">
    <name type="scientific">Novosphingobium panipatense</name>
    <dbReference type="NCBI Taxonomy" id="428991"/>
    <lineage>
        <taxon>Bacteria</taxon>
        <taxon>Pseudomonadati</taxon>
        <taxon>Pseudomonadota</taxon>
        <taxon>Alphaproteobacteria</taxon>
        <taxon>Sphingomonadales</taxon>
        <taxon>Sphingomonadaceae</taxon>
        <taxon>Novosphingobium</taxon>
    </lineage>
</organism>
<evidence type="ECO:0000256" key="1">
    <source>
        <dbReference type="ARBA" id="ARBA00010996"/>
    </source>
</evidence>
<feature type="transmembrane region" description="Helical" evidence="2">
    <location>
        <begin position="228"/>
        <end position="251"/>
    </location>
</feature>
<dbReference type="Gene3D" id="3.40.30.10">
    <property type="entry name" value="Glutaredoxin"/>
    <property type="match status" value="1"/>
</dbReference>
<dbReference type="Pfam" id="PF02630">
    <property type="entry name" value="SCO1-SenC"/>
    <property type="match status" value="1"/>
</dbReference>
<dbReference type="SUPFAM" id="SSF52833">
    <property type="entry name" value="Thioredoxin-like"/>
    <property type="match status" value="1"/>
</dbReference>
<feature type="signal peptide" evidence="3">
    <location>
        <begin position="1"/>
        <end position="20"/>
    </location>
</feature>
<protein>
    <submittedName>
        <fullName evidence="4">Protein SCO1/2</fullName>
    </submittedName>
</protein>
<sequence>MRLGLFLASVLALVPMPASAALSERELSQAVATPPAGARLPALTFSDARGRAAKLETLANGTPLALIFADYTCRNVCSPGLTLTAARLRETGLVPGKAFRLVVIGIDPRDTRADALHFGQAIGSMPEVARATRFLRGDAATVTATTRALGYGHVYDPAADQYAHDASVYIFGADGRLIALLPQIGLLAEPLKAALTGNYPAGRSDWITRVARVCYGFAAAHGRFGRPILLGLQGLAVLLLLCAAVLAFRLWRVTR</sequence>
<dbReference type="RefSeq" id="WP_283406637.1">
    <property type="nucleotide sequence ID" value="NZ_FXUI01000008.1"/>
</dbReference>
<dbReference type="InterPro" id="IPR003782">
    <property type="entry name" value="SCO1/SenC"/>
</dbReference>
<dbReference type="EMBL" id="FXUI01000008">
    <property type="protein sequence ID" value="SMP75509.1"/>
    <property type="molecule type" value="Genomic_DNA"/>
</dbReference>
<evidence type="ECO:0000256" key="3">
    <source>
        <dbReference type="SAM" id="SignalP"/>
    </source>
</evidence>
<reference evidence="4 5" key="1">
    <citation type="submission" date="2017-05" db="EMBL/GenBank/DDBJ databases">
        <authorList>
            <person name="Varghese N."/>
            <person name="Submissions S."/>
        </authorList>
    </citation>
    <scope>NUCLEOTIDE SEQUENCE [LARGE SCALE GENOMIC DNA]</scope>
    <source>
        <strain evidence="4 5">SM16</strain>
    </source>
</reference>
<accession>A0ABY1QN59</accession>
<proteinExistence type="inferred from homology"/>
<comment type="caution">
    <text evidence="4">The sequence shown here is derived from an EMBL/GenBank/DDBJ whole genome shotgun (WGS) entry which is preliminary data.</text>
</comment>
<keyword evidence="5" id="KW-1185">Reference proteome</keyword>
<keyword evidence="2" id="KW-0472">Membrane</keyword>
<dbReference type="Proteomes" id="UP001157910">
    <property type="component" value="Unassembled WGS sequence"/>
</dbReference>
<comment type="similarity">
    <text evidence="1">Belongs to the SCO1/2 family.</text>
</comment>
<feature type="chain" id="PRO_5045856793" evidence="3">
    <location>
        <begin position="21"/>
        <end position="255"/>
    </location>
</feature>
<evidence type="ECO:0000313" key="5">
    <source>
        <dbReference type="Proteomes" id="UP001157910"/>
    </source>
</evidence>
<keyword evidence="2" id="KW-0812">Transmembrane</keyword>
<keyword evidence="2" id="KW-1133">Transmembrane helix</keyword>
<keyword evidence="3" id="KW-0732">Signal</keyword>
<evidence type="ECO:0000256" key="2">
    <source>
        <dbReference type="SAM" id="Phobius"/>
    </source>
</evidence>
<name>A0ABY1QN59_9SPHN</name>